<proteinExistence type="predicted"/>
<dbReference type="EMBL" id="ML143475">
    <property type="protein sequence ID" value="TBU24637.1"/>
    <property type="molecule type" value="Genomic_DNA"/>
</dbReference>
<reference evidence="1" key="1">
    <citation type="submission" date="2019-01" db="EMBL/GenBank/DDBJ databases">
        <title>Draft genome sequences of three monokaryotic isolates of the white-rot basidiomycete fungus Dichomitus squalens.</title>
        <authorList>
            <consortium name="DOE Joint Genome Institute"/>
            <person name="Lopez S.C."/>
            <person name="Andreopoulos B."/>
            <person name="Pangilinan J."/>
            <person name="Lipzen A."/>
            <person name="Riley R."/>
            <person name="Ahrendt S."/>
            <person name="Ng V."/>
            <person name="Barry K."/>
            <person name="Daum C."/>
            <person name="Grigoriev I.V."/>
            <person name="Hilden K.S."/>
            <person name="Makela M.R."/>
            <person name="de Vries R.P."/>
        </authorList>
    </citation>
    <scope>NUCLEOTIDE SEQUENCE [LARGE SCALE GENOMIC DNA]</scope>
    <source>
        <strain evidence="1">OM18370.1</strain>
    </source>
</reference>
<sequence length="66" mass="7457">MAHRGRSEEQRTTGHPVRRGRAWFRNFRVLAGAHRIFCLRMCVSITAIRILSVHAFRATGPPSAGK</sequence>
<protein>
    <submittedName>
        <fullName evidence="1">Uncharacterized protein</fullName>
    </submittedName>
</protein>
<dbReference type="AlphaFoldDB" id="A0A4Q9MDH4"/>
<organism evidence="1">
    <name type="scientific">Dichomitus squalens</name>
    <dbReference type="NCBI Taxonomy" id="114155"/>
    <lineage>
        <taxon>Eukaryota</taxon>
        <taxon>Fungi</taxon>
        <taxon>Dikarya</taxon>
        <taxon>Basidiomycota</taxon>
        <taxon>Agaricomycotina</taxon>
        <taxon>Agaricomycetes</taxon>
        <taxon>Polyporales</taxon>
        <taxon>Polyporaceae</taxon>
        <taxon>Dichomitus</taxon>
    </lineage>
</organism>
<evidence type="ECO:0000313" key="1">
    <source>
        <dbReference type="EMBL" id="TBU24637.1"/>
    </source>
</evidence>
<gene>
    <name evidence="1" type="ORF">BD311DRAFT_766107</name>
</gene>
<name>A0A4Q9MDH4_9APHY</name>
<accession>A0A4Q9MDH4</accession>
<dbReference type="Proteomes" id="UP000292957">
    <property type="component" value="Unassembled WGS sequence"/>
</dbReference>